<proteinExistence type="predicted"/>
<feature type="transmembrane region" description="Helical" evidence="7">
    <location>
        <begin position="425"/>
        <end position="443"/>
    </location>
</feature>
<dbReference type="PANTHER" id="PTHR23511">
    <property type="entry name" value="SYNAPTIC VESICLE GLYCOPROTEIN 2"/>
    <property type="match status" value="1"/>
</dbReference>
<gene>
    <name evidence="14" type="ORF">PF001_g13620</name>
    <name evidence="13" type="ORF">PF002_g15696</name>
    <name evidence="12" type="ORF">PF005_g13564</name>
    <name evidence="11" type="ORF">PF006_g13225</name>
    <name evidence="10" type="ORF">PF007_g13822</name>
    <name evidence="9" type="ORF">PF009_g12876</name>
</gene>
<feature type="transmembrane region" description="Helical" evidence="7">
    <location>
        <begin position="358"/>
        <end position="381"/>
    </location>
</feature>
<dbReference type="GO" id="GO:0016020">
    <property type="term" value="C:membrane"/>
    <property type="evidence" value="ECO:0007669"/>
    <property type="project" value="UniProtKB-SubCell"/>
</dbReference>
<dbReference type="EMBL" id="QXGA01000780">
    <property type="protein sequence ID" value="KAE9141304.1"/>
    <property type="molecule type" value="Genomic_DNA"/>
</dbReference>
<evidence type="ECO:0000313" key="10">
    <source>
        <dbReference type="EMBL" id="KAE9105072.1"/>
    </source>
</evidence>
<dbReference type="EMBL" id="QXFZ01000778">
    <property type="protein sequence ID" value="KAE9105072.1"/>
    <property type="molecule type" value="Genomic_DNA"/>
</dbReference>
<evidence type="ECO:0000313" key="20">
    <source>
        <dbReference type="Proteomes" id="UP000441208"/>
    </source>
</evidence>
<reference evidence="15 16" key="1">
    <citation type="submission" date="2018-08" db="EMBL/GenBank/DDBJ databases">
        <title>Genomic investigation of the strawberry pathogen Phytophthora fragariae indicates pathogenicity is determined by transcriptional variation in three key races.</title>
        <authorList>
            <person name="Adams T.M."/>
            <person name="Armitage A.D."/>
            <person name="Sobczyk M.K."/>
            <person name="Bates H.J."/>
            <person name="Dunwell J.M."/>
            <person name="Nellist C.F."/>
            <person name="Harrison R.J."/>
        </authorList>
    </citation>
    <scope>NUCLEOTIDE SEQUENCE [LARGE SCALE GENOMIC DNA]</scope>
    <source>
        <strain evidence="14 17">A4</strain>
        <strain evidence="13 18">BC-1</strain>
        <strain evidence="12 16">NOV-27</strain>
        <strain evidence="11 19">NOV-5</strain>
        <strain evidence="10 20">NOV-71</strain>
        <strain evidence="9 15">NOV-9</strain>
    </source>
</reference>
<evidence type="ECO:0000313" key="18">
    <source>
        <dbReference type="Proteomes" id="UP000440367"/>
    </source>
</evidence>
<keyword evidence="2" id="KW-0813">Transport</keyword>
<dbReference type="Proteomes" id="UP000440732">
    <property type="component" value="Unassembled WGS sequence"/>
</dbReference>
<keyword evidence="4 7" id="KW-1133">Transmembrane helix</keyword>
<dbReference type="Proteomes" id="UP000437068">
    <property type="component" value="Unassembled WGS sequence"/>
</dbReference>
<evidence type="ECO:0000313" key="11">
    <source>
        <dbReference type="EMBL" id="KAE9141304.1"/>
    </source>
</evidence>
<evidence type="ECO:0000256" key="5">
    <source>
        <dbReference type="ARBA" id="ARBA00023136"/>
    </source>
</evidence>
<dbReference type="PANTHER" id="PTHR23511:SF5">
    <property type="entry name" value="MAJOR FACILITATOR-TYPE TRANSPORTER HXNZ-RELATED"/>
    <property type="match status" value="1"/>
</dbReference>
<feature type="transmembrane region" description="Helical" evidence="7">
    <location>
        <begin position="393"/>
        <end position="413"/>
    </location>
</feature>
<feature type="transmembrane region" description="Helical" evidence="7">
    <location>
        <begin position="154"/>
        <end position="176"/>
    </location>
</feature>
<dbReference type="InterPro" id="IPR005829">
    <property type="entry name" value="Sugar_transporter_CS"/>
</dbReference>
<feature type="domain" description="Major facilitator superfamily (MFS) profile" evidence="8">
    <location>
        <begin position="22"/>
        <end position="449"/>
    </location>
</feature>
<dbReference type="InterPro" id="IPR020846">
    <property type="entry name" value="MFS_dom"/>
</dbReference>
<dbReference type="CDD" id="cd17316">
    <property type="entry name" value="MFS_SV2_like"/>
    <property type="match status" value="1"/>
</dbReference>
<feature type="transmembrane region" description="Helical" evidence="7">
    <location>
        <begin position="120"/>
        <end position="142"/>
    </location>
</feature>
<dbReference type="EMBL" id="QXGD01000893">
    <property type="protein sequence ID" value="KAE9221058.1"/>
    <property type="molecule type" value="Genomic_DNA"/>
</dbReference>
<evidence type="ECO:0000313" key="17">
    <source>
        <dbReference type="Proteomes" id="UP000437068"/>
    </source>
</evidence>
<feature type="transmembrane region" description="Helical" evidence="7">
    <location>
        <begin position="334"/>
        <end position="352"/>
    </location>
</feature>
<dbReference type="Proteomes" id="UP000433483">
    <property type="component" value="Unassembled WGS sequence"/>
</dbReference>
<evidence type="ECO:0000256" key="7">
    <source>
        <dbReference type="SAM" id="Phobius"/>
    </source>
</evidence>
<dbReference type="GO" id="GO:0022857">
    <property type="term" value="F:transmembrane transporter activity"/>
    <property type="evidence" value="ECO:0007669"/>
    <property type="project" value="InterPro"/>
</dbReference>
<evidence type="ECO:0000256" key="2">
    <source>
        <dbReference type="ARBA" id="ARBA00022448"/>
    </source>
</evidence>
<dbReference type="EMBL" id="QXGF01000654">
    <property type="protein sequence ID" value="KAE8937206.1"/>
    <property type="molecule type" value="Genomic_DNA"/>
</dbReference>
<dbReference type="EMBL" id="QXGB01000758">
    <property type="protein sequence ID" value="KAE9205047.1"/>
    <property type="molecule type" value="Genomic_DNA"/>
</dbReference>
<feature type="region of interest" description="Disordered" evidence="6">
    <location>
        <begin position="449"/>
        <end position="473"/>
    </location>
</feature>
<evidence type="ECO:0000259" key="8">
    <source>
        <dbReference type="PROSITE" id="PS50850"/>
    </source>
</evidence>
<evidence type="ECO:0000256" key="3">
    <source>
        <dbReference type="ARBA" id="ARBA00022692"/>
    </source>
</evidence>
<feature type="transmembrane region" description="Helical" evidence="7">
    <location>
        <begin position="20"/>
        <end position="42"/>
    </location>
</feature>
<dbReference type="InterPro" id="IPR005828">
    <property type="entry name" value="MFS_sugar_transport-like"/>
</dbReference>
<name>A0A6A3EY19_9STRA</name>
<evidence type="ECO:0000256" key="4">
    <source>
        <dbReference type="ARBA" id="ARBA00022989"/>
    </source>
</evidence>
<evidence type="ECO:0000256" key="6">
    <source>
        <dbReference type="SAM" id="MobiDB-lite"/>
    </source>
</evidence>
<evidence type="ECO:0000313" key="14">
    <source>
        <dbReference type="EMBL" id="KAE9303279.1"/>
    </source>
</evidence>
<feature type="compositionally biased region" description="Basic and acidic residues" evidence="6">
    <location>
        <begin position="449"/>
        <end position="466"/>
    </location>
</feature>
<comment type="subcellular location">
    <subcellularLocation>
        <location evidence="1">Membrane</location>
        <topology evidence="1">Multi-pass membrane protein</topology>
    </subcellularLocation>
</comment>
<evidence type="ECO:0000313" key="15">
    <source>
        <dbReference type="Proteomes" id="UP000429523"/>
    </source>
</evidence>
<dbReference type="PROSITE" id="PS50850">
    <property type="entry name" value="MFS"/>
    <property type="match status" value="1"/>
</dbReference>
<evidence type="ECO:0000313" key="16">
    <source>
        <dbReference type="Proteomes" id="UP000433483"/>
    </source>
</evidence>
<dbReference type="Pfam" id="PF00083">
    <property type="entry name" value="Sugar_tr"/>
    <property type="match status" value="1"/>
</dbReference>
<evidence type="ECO:0000313" key="13">
    <source>
        <dbReference type="EMBL" id="KAE9221058.1"/>
    </source>
</evidence>
<dbReference type="AlphaFoldDB" id="A0A6A3EY19"/>
<accession>A0A6A3EY19</accession>
<dbReference type="EMBL" id="QXGE01000811">
    <property type="protein sequence ID" value="KAE9303279.1"/>
    <property type="molecule type" value="Genomic_DNA"/>
</dbReference>
<keyword evidence="5 7" id="KW-0472">Membrane</keyword>
<keyword evidence="3 7" id="KW-0812">Transmembrane</keyword>
<evidence type="ECO:0000313" key="19">
    <source>
        <dbReference type="Proteomes" id="UP000440732"/>
    </source>
</evidence>
<protein>
    <recommendedName>
        <fullName evidence="8">Major facilitator superfamily (MFS) profile domain-containing protein</fullName>
    </recommendedName>
</protein>
<feature type="transmembrane region" description="Helical" evidence="7">
    <location>
        <begin position="62"/>
        <end position="84"/>
    </location>
</feature>
<evidence type="ECO:0000256" key="1">
    <source>
        <dbReference type="ARBA" id="ARBA00004141"/>
    </source>
</evidence>
<sequence>MNSIRRRLDSLDAQSSWPFARLLILTGFSWAVNAAEFVLFSFTRRIMVVSMAKSSMTSIRLAIHVLRPFGGGLFIGAIVGAPLFGRIADAKGRRWALLLAKTLSLLGLTLSALARKDYELIAARILTGVGFGGELPVSAVLVHELAPKPMRRRMVAMLQAFTGVGAVVGLVLAWVVEPRFGWRGAYLVLCVAVLYVGVLCFVFPKSPRWLASAGRVKEAMAAVETLERAHATRVEYNRVPEDAVRTEELEASESETLVETVMPSVRDSTVRLWTMWAVMELSGYALGVYVPVLISLWGFNMFSRWTTRVLLGLAQVVGSVRASMMLEEVGPKKLLVRCAASAALIAVILSYAPWNGPVVVVGTCAVSALLAASWSCVLVYAPANFSTEARGRGVGYAFGFSRLGAVIGSWLYPRIFNIWRMSVPAVAWVFAVLLVMTVLWVGLPFEHSSVESKESDEPTDLKTADKVDEEEDGDLSVVINRGKSHKDE</sequence>
<comment type="caution">
    <text evidence="9">The sequence shown here is derived from an EMBL/GenBank/DDBJ whole genome shotgun (WGS) entry which is preliminary data.</text>
</comment>
<organism evidence="9 15">
    <name type="scientific">Phytophthora fragariae</name>
    <dbReference type="NCBI Taxonomy" id="53985"/>
    <lineage>
        <taxon>Eukaryota</taxon>
        <taxon>Sar</taxon>
        <taxon>Stramenopiles</taxon>
        <taxon>Oomycota</taxon>
        <taxon>Peronosporomycetes</taxon>
        <taxon>Peronosporales</taxon>
        <taxon>Peronosporaceae</taxon>
        <taxon>Phytophthora</taxon>
    </lineage>
</organism>
<dbReference type="SUPFAM" id="SSF103473">
    <property type="entry name" value="MFS general substrate transporter"/>
    <property type="match status" value="1"/>
</dbReference>
<feature type="transmembrane region" description="Helical" evidence="7">
    <location>
        <begin position="96"/>
        <end position="114"/>
    </location>
</feature>
<dbReference type="Proteomes" id="UP000440367">
    <property type="component" value="Unassembled WGS sequence"/>
</dbReference>
<dbReference type="InterPro" id="IPR036259">
    <property type="entry name" value="MFS_trans_sf"/>
</dbReference>
<dbReference type="Proteomes" id="UP000429523">
    <property type="component" value="Unassembled WGS sequence"/>
</dbReference>
<dbReference type="OrthoDB" id="4139357at2759"/>
<evidence type="ECO:0000313" key="9">
    <source>
        <dbReference type="EMBL" id="KAE8937206.1"/>
    </source>
</evidence>
<feature type="transmembrane region" description="Helical" evidence="7">
    <location>
        <begin position="182"/>
        <end position="203"/>
    </location>
</feature>
<feature type="transmembrane region" description="Helical" evidence="7">
    <location>
        <begin position="281"/>
        <end position="299"/>
    </location>
</feature>
<dbReference type="PROSITE" id="PS00217">
    <property type="entry name" value="SUGAR_TRANSPORT_2"/>
    <property type="match status" value="1"/>
</dbReference>
<keyword evidence="16" id="KW-1185">Reference proteome</keyword>
<evidence type="ECO:0000313" key="12">
    <source>
        <dbReference type="EMBL" id="KAE9205047.1"/>
    </source>
</evidence>
<dbReference type="Gene3D" id="1.20.1250.20">
    <property type="entry name" value="MFS general substrate transporter like domains"/>
    <property type="match status" value="1"/>
</dbReference>
<dbReference type="Proteomes" id="UP000441208">
    <property type="component" value="Unassembled WGS sequence"/>
</dbReference>